<dbReference type="InterPro" id="IPR011009">
    <property type="entry name" value="Kinase-like_dom_sf"/>
</dbReference>
<dbReference type="Gene3D" id="3.90.1200.10">
    <property type="match status" value="1"/>
</dbReference>
<keyword evidence="4" id="KW-1185">Reference proteome</keyword>
<dbReference type="AlphaFoldDB" id="G3J6Q7"/>
<dbReference type="GeneID" id="18162074"/>
<dbReference type="OMA" id="WRRISPW"/>
<name>G3J6Q7_CORMM</name>
<evidence type="ECO:0000259" key="2">
    <source>
        <dbReference type="Pfam" id="PF01636"/>
    </source>
</evidence>
<organism evidence="3 4">
    <name type="scientific">Cordyceps militaris (strain CM01)</name>
    <name type="common">Caterpillar fungus</name>
    <dbReference type="NCBI Taxonomy" id="983644"/>
    <lineage>
        <taxon>Eukaryota</taxon>
        <taxon>Fungi</taxon>
        <taxon>Dikarya</taxon>
        <taxon>Ascomycota</taxon>
        <taxon>Pezizomycotina</taxon>
        <taxon>Sordariomycetes</taxon>
        <taxon>Hypocreomycetidae</taxon>
        <taxon>Hypocreales</taxon>
        <taxon>Cordycipitaceae</taxon>
        <taxon>Cordyceps</taxon>
    </lineage>
</organism>
<dbReference type="eggNOG" id="ENOG502S7HW">
    <property type="taxonomic scope" value="Eukaryota"/>
</dbReference>
<dbReference type="HOGENOM" id="CLU_021768_3_2_1"/>
<sequence length="315" mass="36573">MPSSKSSTSPPCILMKSKKLPLSLRIRMWAGRYVYFGKNECGMDNVLRLPFGKIVKFRTTWNEVQAMEYVRKHTSVPVPKIYKVFERNDSYIDIVMEYIPGDKADFTAMSAEEIQKLGEQLANYLDQLRSLEPPEPGFIGSATQESLLDHRLGHYRFGPFHSVADFHAYLRFGGALEEWLYDPVVKKIHGKSSEYQVKFTHADLNPKNIRYRNGRITAIIDWECAGWYPEYWEYTKIWFADHAVYQNFLDAVDGSPRITNYTEELQAERDIWRRISPWRYDSFYGNPKSMAAFKRSIARTQETQGRPGESAAADS</sequence>
<proteinExistence type="predicted"/>
<accession>G3J6Q7</accession>
<dbReference type="PANTHER" id="PTHR21310">
    <property type="entry name" value="AMINOGLYCOSIDE PHOSPHOTRANSFERASE-RELATED-RELATED"/>
    <property type="match status" value="1"/>
</dbReference>
<feature type="region of interest" description="Disordered" evidence="1">
    <location>
        <begin position="296"/>
        <end position="315"/>
    </location>
</feature>
<dbReference type="InterPro" id="IPR051678">
    <property type="entry name" value="AGP_Transferase"/>
</dbReference>
<gene>
    <name evidence="3" type="ORF">CCM_00039</name>
</gene>
<dbReference type="SUPFAM" id="SSF56112">
    <property type="entry name" value="Protein kinase-like (PK-like)"/>
    <property type="match status" value="1"/>
</dbReference>
<dbReference type="OrthoDB" id="4870412at2759"/>
<dbReference type="Proteomes" id="UP000001610">
    <property type="component" value="Unassembled WGS sequence"/>
</dbReference>
<reference evidence="3 4" key="1">
    <citation type="journal article" date="2011" name="Genome Biol.">
        <title>Genome sequence of the insect pathogenic fungus Cordyceps militaris, a valued traditional Chinese medicine.</title>
        <authorList>
            <person name="Zheng P."/>
            <person name="Xia Y."/>
            <person name="Xiao G."/>
            <person name="Xiong C."/>
            <person name="Hu X."/>
            <person name="Zhang S."/>
            <person name="Zheng H."/>
            <person name="Huang Y."/>
            <person name="Zhou Y."/>
            <person name="Wang S."/>
            <person name="Zhao G.P."/>
            <person name="Liu X."/>
            <person name="St Leger R.J."/>
            <person name="Wang C."/>
        </authorList>
    </citation>
    <scope>NUCLEOTIDE SEQUENCE [LARGE SCALE GENOMIC DNA]</scope>
    <source>
        <strain evidence="3 4">CM01</strain>
    </source>
</reference>
<dbReference type="VEuPathDB" id="FungiDB:CCM_00039"/>
<dbReference type="RefSeq" id="XP_006665262.1">
    <property type="nucleotide sequence ID" value="XM_006665199.1"/>
</dbReference>
<dbReference type="GO" id="GO:0016301">
    <property type="term" value="F:kinase activity"/>
    <property type="evidence" value="ECO:0007669"/>
    <property type="project" value="UniProtKB-KW"/>
</dbReference>
<dbReference type="PANTHER" id="PTHR21310:SF15">
    <property type="entry name" value="AMINOGLYCOSIDE PHOSPHOTRANSFERASE DOMAIN-CONTAINING PROTEIN"/>
    <property type="match status" value="1"/>
</dbReference>
<feature type="domain" description="Aminoglycoside phosphotransferase" evidence="2">
    <location>
        <begin position="37"/>
        <end position="243"/>
    </location>
</feature>
<keyword evidence="3" id="KW-0418">Kinase</keyword>
<dbReference type="InterPro" id="IPR002575">
    <property type="entry name" value="Aminoglycoside_PTrfase"/>
</dbReference>
<evidence type="ECO:0000313" key="4">
    <source>
        <dbReference type="Proteomes" id="UP000001610"/>
    </source>
</evidence>
<evidence type="ECO:0000256" key="1">
    <source>
        <dbReference type="SAM" id="MobiDB-lite"/>
    </source>
</evidence>
<keyword evidence="3" id="KW-0808">Transferase</keyword>
<dbReference type="CDD" id="cd05120">
    <property type="entry name" value="APH_ChoK_like"/>
    <property type="match status" value="1"/>
</dbReference>
<dbReference type="KEGG" id="cmt:CCM_00039"/>
<dbReference type="Pfam" id="PF01636">
    <property type="entry name" value="APH"/>
    <property type="match status" value="1"/>
</dbReference>
<dbReference type="EMBL" id="JH126399">
    <property type="protein sequence ID" value="EGX95385.1"/>
    <property type="molecule type" value="Genomic_DNA"/>
</dbReference>
<evidence type="ECO:0000313" key="3">
    <source>
        <dbReference type="EMBL" id="EGX95385.1"/>
    </source>
</evidence>
<protein>
    <submittedName>
        <fullName evidence="3">Protein kinase-like domain</fullName>
    </submittedName>
</protein>
<dbReference type="InParanoid" id="G3J6Q7"/>